<dbReference type="OrthoDB" id="1585644at2759"/>
<dbReference type="FunFam" id="1.25.40.20:FF:000057">
    <property type="entry name" value="Ankyrin repeat domain-containing protein 13B"/>
    <property type="match status" value="1"/>
</dbReference>
<comment type="subcellular location">
    <subcellularLocation>
        <location evidence="1">Cell membrane</location>
    </subcellularLocation>
    <subcellularLocation>
        <location evidence="2">Late endosome</location>
    </subcellularLocation>
</comment>
<dbReference type="AlphaFoldDB" id="A0A7J7JHQ0"/>
<dbReference type="InterPro" id="IPR036770">
    <property type="entry name" value="Ankyrin_rpt-contain_sf"/>
</dbReference>
<evidence type="ECO:0000259" key="9">
    <source>
        <dbReference type="Pfam" id="PF11904"/>
    </source>
</evidence>
<dbReference type="InterPro" id="IPR003903">
    <property type="entry name" value="UIM_dom"/>
</dbReference>
<comment type="function">
    <text evidence="7">Ubiquitin-binding protein that specifically recognizes and binds 'Lys-63'-linked ubiquitin. Does not bind 'Lys-48'-linked ubiquitin. Positively regulates the internalization of ligand-activated EGFR by binding to the Ub moiety of ubiquitinated EGFR at the cell membrane.</text>
</comment>
<keyword evidence="3" id="KW-1003">Cell membrane</keyword>
<keyword evidence="11" id="KW-1185">Reference proteome</keyword>
<dbReference type="SMART" id="SM00726">
    <property type="entry name" value="UIM"/>
    <property type="match status" value="2"/>
</dbReference>
<dbReference type="GO" id="GO:0002091">
    <property type="term" value="P:negative regulation of receptor internalization"/>
    <property type="evidence" value="ECO:0007669"/>
    <property type="project" value="UniProtKB-ARBA"/>
</dbReference>
<dbReference type="GO" id="GO:0005886">
    <property type="term" value="C:plasma membrane"/>
    <property type="evidence" value="ECO:0007669"/>
    <property type="project" value="UniProtKB-SubCell"/>
</dbReference>
<keyword evidence="8" id="KW-0040">ANK repeat</keyword>
<dbReference type="EMBL" id="VXIV02002437">
    <property type="protein sequence ID" value="KAF6025635.1"/>
    <property type="molecule type" value="Genomic_DNA"/>
</dbReference>
<dbReference type="Pfam" id="PF11904">
    <property type="entry name" value="ANKRD13_C"/>
    <property type="match status" value="1"/>
</dbReference>
<dbReference type="Proteomes" id="UP000593567">
    <property type="component" value="Unassembled WGS sequence"/>
</dbReference>
<evidence type="ECO:0000256" key="8">
    <source>
        <dbReference type="PROSITE-ProRule" id="PRU00023"/>
    </source>
</evidence>
<evidence type="ECO:0000313" key="11">
    <source>
        <dbReference type="Proteomes" id="UP000593567"/>
    </source>
</evidence>
<dbReference type="SMART" id="SM00248">
    <property type="entry name" value="ANK"/>
    <property type="match status" value="3"/>
</dbReference>
<gene>
    <name evidence="10" type="ORF">EB796_015886</name>
</gene>
<dbReference type="Gene3D" id="1.25.40.20">
    <property type="entry name" value="Ankyrin repeat-containing domain"/>
    <property type="match status" value="1"/>
</dbReference>
<dbReference type="PROSITE" id="PS50297">
    <property type="entry name" value="ANK_REP_REGION"/>
    <property type="match status" value="1"/>
</dbReference>
<reference evidence="10" key="1">
    <citation type="submission" date="2020-06" db="EMBL/GenBank/DDBJ databases">
        <title>Draft genome of Bugula neritina, a colonial animal packing powerful symbionts and potential medicines.</title>
        <authorList>
            <person name="Rayko M."/>
        </authorList>
    </citation>
    <scope>NUCLEOTIDE SEQUENCE [LARGE SCALE GENOMIC DNA]</scope>
    <source>
        <strain evidence="10">Kwan_BN1</strain>
    </source>
</reference>
<organism evidence="10 11">
    <name type="scientific">Bugula neritina</name>
    <name type="common">Brown bryozoan</name>
    <name type="synonym">Sertularia neritina</name>
    <dbReference type="NCBI Taxonomy" id="10212"/>
    <lineage>
        <taxon>Eukaryota</taxon>
        <taxon>Metazoa</taxon>
        <taxon>Spiralia</taxon>
        <taxon>Lophotrochozoa</taxon>
        <taxon>Bryozoa</taxon>
        <taxon>Gymnolaemata</taxon>
        <taxon>Cheilostomatida</taxon>
        <taxon>Flustrina</taxon>
        <taxon>Buguloidea</taxon>
        <taxon>Bugulidae</taxon>
        <taxon>Bugula</taxon>
    </lineage>
</organism>
<comment type="caution">
    <text evidence="10">The sequence shown here is derived from an EMBL/GenBank/DDBJ whole genome shotgun (WGS) entry which is preliminary data.</text>
</comment>
<name>A0A7J7JHQ0_BUGNE</name>
<protein>
    <submittedName>
        <fullName evidence="10">ANKRD13D</fullName>
    </submittedName>
</protein>
<dbReference type="InterPro" id="IPR021832">
    <property type="entry name" value="ANKRD13"/>
</dbReference>
<evidence type="ECO:0000313" key="10">
    <source>
        <dbReference type="EMBL" id="KAF6025635.1"/>
    </source>
</evidence>
<feature type="domain" description="Ankyrin repeat" evidence="9">
    <location>
        <begin position="163"/>
        <end position="484"/>
    </location>
</feature>
<keyword evidence="4" id="KW-0677">Repeat</keyword>
<evidence type="ECO:0000256" key="6">
    <source>
        <dbReference type="ARBA" id="ARBA00023136"/>
    </source>
</evidence>
<feature type="repeat" description="ANK" evidence="8">
    <location>
        <begin position="47"/>
        <end position="79"/>
    </location>
</feature>
<dbReference type="Pfam" id="PF12796">
    <property type="entry name" value="Ank_2"/>
    <property type="match status" value="1"/>
</dbReference>
<evidence type="ECO:0000256" key="5">
    <source>
        <dbReference type="ARBA" id="ARBA00022753"/>
    </source>
</evidence>
<dbReference type="PANTHER" id="PTHR12447:SF31">
    <property type="entry name" value="LD31969P"/>
    <property type="match status" value="1"/>
</dbReference>
<evidence type="ECO:0000256" key="1">
    <source>
        <dbReference type="ARBA" id="ARBA00004236"/>
    </source>
</evidence>
<keyword evidence="6" id="KW-0472">Membrane</keyword>
<evidence type="ECO:0000256" key="4">
    <source>
        <dbReference type="ARBA" id="ARBA00022737"/>
    </source>
</evidence>
<accession>A0A7J7JHQ0</accession>
<evidence type="ECO:0000256" key="7">
    <source>
        <dbReference type="ARBA" id="ARBA00024956"/>
    </source>
</evidence>
<dbReference type="PANTHER" id="PTHR12447">
    <property type="entry name" value="ANKYRIN REPEAT DOMAIN-CONTAINING PROTEIN 13"/>
    <property type="match status" value="1"/>
</dbReference>
<dbReference type="InterPro" id="IPR002110">
    <property type="entry name" value="Ankyrin_rpt"/>
</dbReference>
<dbReference type="GO" id="GO:0140036">
    <property type="term" value="F:ubiquitin-modified protein reader activity"/>
    <property type="evidence" value="ECO:0007669"/>
    <property type="project" value="UniProtKB-ARBA"/>
</dbReference>
<proteinExistence type="predicted"/>
<dbReference type="InterPro" id="IPR055285">
    <property type="entry name" value="ANKRD13_C"/>
</dbReference>
<dbReference type="SUPFAM" id="SSF48403">
    <property type="entry name" value="Ankyrin repeat"/>
    <property type="match status" value="1"/>
</dbReference>
<dbReference type="GO" id="GO:0005770">
    <property type="term" value="C:late endosome"/>
    <property type="evidence" value="ECO:0007669"/>
    <property type="project" value="UniProtKB-SubCell"/>
</dbReference>
<evidence type="ECO:0000256" key="2">
    <source>
        <dbReference type="ARBA" id="ARBA00004603"/>
    </source>
</evidence>
<keyword evidence="5" id="KW-0967">Endosome</keyword>
<evidence type="ECO:0000256" key="3">
    <source>
        <dbReference type="ARBA" id="ARBA00022475"/>
    </source>
</evidence>
<sequence length="596" mass="67320">MAESKKSTVHELEKEFPIHWCVWENNVRTLGALLESKEHDIEKIDPRGRSPLHLAISLGHMECVKVLLSHKADANKENAKYWSAVHEATSTGDPDLLRDVVQHRDYQRSLLRTDGIPLLLKKISEAPDFYVEMNWEFTSWVPLVSRMCPSDTYKVYKSGAMVRIDTTLLGFEGSKWERGSRSFVFKIEGDRTQVLEIDHDAGVVYSEIIQDIVVKPSMEQMRPSLDQISERLTAPVVSSYVNTEKIGFERAKSGLWGFRSDKVETVNGYQAKVFNVSNVQFVTQTRTEHLSEEDKKQIKKNKQFNPLESMLCFAEKHSEKSNQDYGEIVNINNPCCITPEEYFDAALDLEGKDVGRPRELSTKTQKFKASISMAEGFPLTLQEQVLPIIDLMAATNAHFGKLKEFITLQLPAGFPVKIEIPIFHILNAKITFGNIFSSDTAVNKVSLISEEVPKVLENGETVLEPVVVGCAVDDTAFDVPSEYRLRGQSSYPQGRLHVDQDDQLLQFAIQQSLLEPTADVAENYNLQEALENLTSNGNSTQSNSHPNHPLDYDSQLAMALAISNQQAQRSITDREAMERNEQEELEKILALSLIEK</sequence>
<dbReference type="PROSITE" id="PS50088">
    <property type="entry name" value="ANK_REPEAT"/>
    <property type="match status" value="1"/>
</dbReference>